<dbReference type="PROSITE" id="PS50011">
    <property type="entry name" value="PROTEIN_KINASE_DOM"/>
    <property type="match status" value="1"/>
</dbReference>
<dbReference type="SMART" id="SM00220">
    <property type="entry name" value="S_TKc"/>
    <property type="match status" value="1"/>
</dbReference>
<dbReference type="SUPFAM" id="SSF57184">
    <property type="entry name" value="Growth factor receptor domain"/>
    <property type="match status" value="9"/>
</dbReference>
<dbReference type="Gene3D" id="3.30.200.20">
    <property type="entry name" value="Phosphorylase Kinase, domain 1"/>
    <property type="match status" value="1"/>
</dbReference>
<keyword evidence="5" id="KW-0472">Membrane</keyword>
<dbReference type="InterPro" id="IPR053215">
    <property type="entry name" value="TKL_Ser/Thr_kinase"/>
</dbReference>
<feature type="binding site" evidence="4">
    <location>
        <position position="1607"/>
    </location>
    <ligand>
        <name>ATP</name>
        <dbReference type="ChEBI" id="CHEBI:30616"/>
    </ligand>
</feature>
<keyword evidence="6" id="KW-0732">Signal</keyword>
<dbReference type="InterPro" id="IPR008271">
    <property type="entry name" value="Ser/Thr_kinase_AS"/>
</dbReference>
<feature type="chain" id="PRO_5001990749" evidence="6">
    <location>
        <begin position="19"/>
        <end position="1842"/>
    </location>
</feature>
<keyword evidence="5" id="KW-1133">Transmembrane helix</keyword>
<evidence type="ECO:0000256" key="4">
    <source>
        <dbReference type="PROSITE-ProRule" id="PRU10141"/>
    </source>
</evidence>
<dbReference type="KEGG" id="eiv:EIN_196510"/>
<dbReference type="Gene3D" id="1.10.510.10">
    <property type="entry name" value="Transferase(Phosphotransferase) domain 1"/>
    <property type="match status" value="1"/>
</dbReference>
<feature type="domain" description="Protein kinase" evidence="7">
    <location>
        <begin position="1579"/>
        <end position="1842"/>
    </location>
</feature>
<dbReference type="InterPro" id="IPR009030">
    <property type="entry name" value="Growth_fac_rcpt_cys_sf"/>
</dbReference>
<dbReference type="EC" id="2.7.11.25" evidence="8"/>
<keyword evidence="5" id="KW-0812">Transmembrane</keyword>
<keyword evidence="8" id="KW-0808">Transferase</keyword>
<dbReference type="EMBL" id="KB206739">
    <property type="protein sequence ID" value="ELP88609.1"/>
    <property type="molecule type" value="Genomic_DNA"/>
</dbReference>
<dbReference type="Pfam" id="PF00069">
    <property type="entry name" value="Pkinase"/>
    <property type="match status" value="1"/>
</dbReference>
<keyword evidence="3 4" id="KW-0067">ATP-binding</keyword>
<evidence type="ECO:0000256" key="1">
    <source>
        <dbReference type="ARBA" id="ARBA00022527"/>
    </source>
</evidence>
<dbReference type="RefSeq" id="XP_004255380.1">
    <property type="nucleotide sequence ID" value="XM_004255332.1"/>
</dbReference>
<dbReference type="InterPro" id="IPR001245">
    <property type="entry name" value="Ser-Thr/Tyr_kinase_cat_dom"/>
</dbReference>
<dbReference type="Proteomes" id="UP000014680">
    <property type="component" value="Unassembled WGS sequence"/>
</dbReference>
<keyword evidence="8" id="KW-0418">Kinase</keyword>
<accession>A0A0A1U3D5</accession>
<evidence type="ECO:0000256" key="3">
    <source>
        <dbReference type="ARBA" id="ARBA00022840"/>
    </source>
</evidence>
<dbReference type="GO" id="GO:0004709">
    <property type="term" value="F:MAP kinase kinase kinase activity"/>
    <property type="evidence" value="ECO:0007669"/>
    <property type="project" value="UniProtKB-EC"/>
</dbReference>
<dbReference type="InterPro" id="IPR000742">
    <property type="entry name" value="EGF"/>
</dbReference>
<protein>
    <submittedName>
        <fullName evidence="8">Protein serine/threonine kinase, putative</fullName>
        <ecNumber evidence="8">2.7.11.25</ecNumber>
    </submittedName>
</protein>
<name>A0A0A1U3D5_ENTIV</name>
<evidence type="ECO:0000256" key="6">
    <source>
        <dbReference type="SAM" id="SignalP"/>
    </source>
</evidence>
<dbReference type="PANTHER" id="PTHR45756">
    <property type="entry name" value="PALMITOYLTRANSFERASE"/>
    <property type="match status" value="1"/>
</dbReference>
<dbReference type="InterPro" id="IPR017441">
    <property type="entry name" value="Protein_kinase_ATP_BS"/>
</dbReference>
<keyword evidence="1" id="KW-0723">Serine/threonine-protein kinase</keyword>
<proteinExistence type="predicted"/>
<dbReference type="PROSITE" id="PS00108">
    <property type="entry name" value="PROTEIN_KINASE_ST"/>
    <property type="match status" value="1"/>
</dbReference>
<dbReference type="PANTHER" id="PTHR45756:SF1">
    <property type="entry name" value="PROTEIN KINASE DOMAIN CONTAINING PROTEIN"/>
    <property type="match status" value="1"/>
</dbReference>
<dbReference type="GO" id="GO:0005524">
    <property type="term" value="F:ATP binding"/>
    <property type="evidence" value="ECO:0007669"/>
    <property type="project" value="UniProtKB-UniRule"/>
</dbReference>
<dbReference type="SMART" id="SM00181">
    <property type="entry name" value="EGF"/>
    <property type="match status" value="18"/>
</dbReference>
<gene>
    <name evidence="8" type="ORF">EIN_196510</name>
</gene>
<dbReference type="InterPro" id="IPR000719">
    <property type="entry name" value="Prot_kinase_dom"/>
</dbReference>
<sequence length="1842" mass="208189">MILILLFVLSDSLKWCKIENTIICVYTNVGCPTSYQWCVEGLLISISKFDMNTTIECGINTKLNVNLPNGTEIKMKFTDKQKEFKLEEYIVNKKTKVKKETCYVSNCNTCKMGNPNVCMVCNDGYYVYGYDKSSCNRCANSVCKQCNSYTSQCSSCYDGLYLNSDFECDYCSSNCKTCSSKEICTDCNNGQYLLNGKCLTCQFCHNCGTQTGCSQCWDGYYKENKGCTLCDPNCNTCGQTGCTLCKSTFYVEGKRCGKCTQNCNDCNGPNYNQCITCEANYYIQDGVCTQCDPNCRIGYCSHDNGCTSCKDGYYITETRCSRCLSPCTSCSGPGNDQCSACQTGYYLYNSGCYQCDTNCVTGYCFDNQGCTECKPKYYKNGLNCASCHASCKTCSGGTQSSCTSCDSGYYLDGGVCMACDTNCVNGRCVDSQGCTQCQNHFYVSEKGCAACHSNCLTCSSNAESTCLSCVKNVRYLDNGYCNECDLNCVYGKCVDISGCTECPVKYYVNNKKCSACHPTCYTCSSNMENTCLTCERGIYYNSGLCTVCDTLCTNNCDTTLGCTLCPDGHFIENKRCSPCDSNCKTCSMQSTHCLSCKENTYFQNNKCLQCSPYCFTNKCDTVQGCTECINGYYKNNMTCSKCHEECLTCDNGSNNDCLSCTDKVRYLVGRQCVLCDTNCAQNMCLNTTGCTQCNQHYFIENRSCSLCHETCLTCSNNQVNGCLTCEKGKYLDNNQCVECDDNCEVNMCDVVSGCQKCKVGYFPKEKRCSPCSKMPNCVTCSQTEKYQCTSCRVRFVVTNYQCECPSHLYQNNSSSCDECYNIKPKCKLCQNYGNYGTECKICYPPFELFEGSCVECKSYTNYIGSVCVNNNGNCELQNGENECLKCPTEYHLRNKTCKPFDNKNLCETNSKITCEDCGNGITTTGNCEESSYKYYYKNKTTTICLQCNDNNHFDTNGICENNNKNYSYLNNVVFKCNEDQYLDNNNLCHNCKDDQTNSIKCKMVNFKIHWINCENNKVINTNKDMCISHDKCDTVDGNDCVSCVANINTYIKENMCINCNINDCLNCLNGKCITCSDGYLLTTTNQCETKETYNCEIIFLNKCIKCLLMYIRVEKNTDDSQYCKIIGNDIKYATKSFINYMVVIYECNNGFLLYDGICINKISQAKQTESETDRCQIKSSKGCISCLDGYYLTNNSCNKCENNCMTCFNSTYCLSCRPELEFLNKDNTCEPTEDFFKKCKKEMPNMIGCALCKEGYYREQSDCVACDSTCAGCKDKISCITCKSNYFLIPSEMLTCQSYSGLVGCADKTQFGCKRCEEGYYLDSIIPRCKTCIENCSKCSNKETCQACQKDKIYVNNKCVHYTHFKFCIEAFNNECLKCSQGKQLSDDRKLCEDTSNTVLITSLSVTFVVIVIIVVIVLLFTLSYLYNYFGNKKKMQNVCVFKMKRSNVAFYDINEWLVSNKKTLVFVNDDNENNDIPVGKETRELLCVGNKSKNTIKIQFSVLKECENYNIRTEPSLVNLKSGEACEFEMFLTPICSCNIEEKIVCVGLDIQKGLQMVQQIPISAKTQMTTHLDYHELQEEKRLGEGSFGIVYLGEFRGYKVAIKKMKEGCDDEIKITEFEKEVNMLDKFRSDYLVHFYGAVFIPNKICMVTEFAQFGSLNDLIKNKNKITIQNEIKIKFMNDMANGLLYLHTNGIVHRDIKPDNLLVFSLDLDDKVNAKLTDFGSARNINLLMTNMTFTKGIGTPVYMAPEVLKKEKYKKSADIYSFGVTLYETLKWEEAYDKDRFKFPWKIAEFVISGKRLERNENMSEGQYELIQKCWSQQPKDRPNINEVVNFLKTI</sequence>
<evidence type="ECO:0000313" key="9">
    <source>
        <dbReference type="Proteomes" id="UP000014680"/>
    </source>
</evidence>
<dbReference type="CDD" id="cd00064">
    <property type="entry name" value="FU"/>
    <property type="match status" value="2"/>
</dbReference>
<feature type="transmembrane region" description="Helical" evidence="5">
    <location>
        <begin position="1399"/>
        <end position="1427"/>
    </location>
</feature>
<reference evidence="8 9" key="1">
    <citation type="submission" date="2012-10" db="EMBL/GenBank/DDBJ databases">
        <authorList>
            <person name="Zafar N."/>
            <person name="Inman J."/>
            <person name="Hall N."/>
            <person name="Lorenzi H."/>
            <person name="Caler E."/>
        </authorList>
    </citation>
    <scope>NUCLEOTIDE SEQUENCE [LARGE SCALE GENOMIC DNA]</scope>
    <source>
        <strain evidence="8 9">IP1</strain>
    </source>
</reference>
<dbReference type="CDD" id="cd13999">
    <property type="entry name" value="STKc_MAP3K-like"/>
    <property type="match status" value="1"/>
</dbReference>
<dbReference type="InterPro" id="IPR006212">
    <property type="entry name" value="Furin_repeat"/>
</dbReference>
<evidence type="ECO:0000256" key="5">
    <source>
        <dbReference type="SAM" id="Phobius"/>
    </source>
</evidence>
<dbReference type="VEuPathDB" id="AmoebaDB:EIN_196510"/>
<evidence type="ECO:0000313" key="8">
    <source>
        <dbReference type="EMBL" id="ELP88609.1"/>
    </source>
</evidence>
<dbReference type="PROSITE" id="PS00107">
    <property type="entry name" value="PROTEIN_KINASE_ATP"/>
    <property type="match status" value="1"/>
</dbReference>
<evidence type="ECO:0000256" key="2">
    <source>
        <dbReference type="ARBA" id="ARBA00022741"/>
    </source>
</evidence>
<dbReference type="SUPFAM" id="SSF56112">
    <property type="entry name" value="Protein kinase-like (PK-like)"/>
    <property type="match status" value="1"/>
</dbReference>
<dbReference type="InterPro" id="IPR011009">
    <property type="entry name" value="Kinase-like_dom_sf"/>
</dbReference>
<dbReference type="SMART" id="SM00261">
    <property type="entry name" value="FU"/>
    <property type="match status" value="16"/>
</dbReference>
<dbReference type="Gene3D" id="2.10.220.10">
    <property type="entry name" value="Hormone Receptor, Insulin-like Growth Factor Receptor 1, Chain A, domain 2"/>
    <property type="match status" value="3"/>
</dbReference>
<dbReference type="OrthoDB" id="27404at2759"/>
<evidence type="ECO:0000259" key="7">
    <source>
        <dbReference type="PROSITE" id="PS50011"/>
    </source>
</evidence>
<keyword evidence="2 4" id="KW-0547">Nucleotide-binding</keyword>
<feature type="signal peptide" evidence="6">
    <location>
        <begin position="1"/>
        <end position="18"/>
    </location>
</feature>
<dbReference type="GeneID" id="14887579"/>
<dbReference type="PRINTS" id="PR00109">
    <property type="entry name" value="TYRKINASE"/>
</dbReference>
<organism evidence="8 9">
    <name type="scientific">Entamoeba invadens IP1</name>
    <dbReference type="NCBI Taxonomy" id="370355"/>
    <lineage>
        <taxon>Eukaryota</taxon>
        <taxon>Amoebozoa</taxon>
        <taxon>Evosea</taxon>
        <taxon>Archamoebae</taxon>
        <taxon>Mastigamoebida</taxon>
        <taxon>Entamoebidae</taxon>
        <taxon>Entamoeba</taxon>
    </lineage>
</organism>
<keyword evidence="9" id="KW-1185">Reference proteome</keyword>